<dbReference type="Proteomes" id="UP000585696">
    <property type="component" value="Unassembled WGS sequence"/>
</dbReference>
<dbReference type="Proteomes" id="UP000519573">
    <property type="component" value="Unassembled WGS sequence"/>
</dbReference>
<dbReference type="Proteomes" id="UP000029844">
    <property type="component" value="Unassembled WGS sequence"/>
</dbReference>
<dbReference type="Proteomes" id="UP000546806">
    <property type="component" value="Unassembled WGS sequence"/>
</dbReference>
<dbReference type="EMBL" id="JAARYY010000007">
    <property type="protein sequence ID" value="MBC2244855.1"/>
    <property type="molecule type" value="Genomic_DNA"/>
</dbReference>
<reference evidence="23 24" key="2">
    <citation type="submission" date="2020-03" db="EMBL/GenBank/DDBJ databases">
        <title>Soil Listeria distribution.</title>
        <authorList>
            <person name="Liao J."/>
            <person name="Wiedmann M."/>
        </authorList>
    </citation>
    <scope>NUCLEOTIDE SEQUENCE [LARGE SCALE GENOMIC DNA]</scope>
    <source>
        <strain evidence="21 33">FSL L7-0039</strain>
        <strain evidence="20 27">FSL L7-0051</strain>
        <strain evidence="19 34">FSL L7-0054</strain>
        <strain evidence="17 32">FSL L7-0149</strain>
        <strain evidence="18 31">FSL L7-0153</strain>
        <strain evidence="15 23">FSL L7-0245</strain>
        <strain evidence="16 25">FSL L7-0259</strain>
        <strain evidence="14 24">FSL L7-0360</strain>
        <strain evidence="13 29">FSL L7-0435</strain>
        <strain evidence="12 30">FSL L7-1017</strain>
        <strain evidence="10 26">FSL L7-1387</strain>
        <strain evidence="11 35">FSL L7-1427</strain>
        <strain evidence="9 36">FSL L7-1681</strain>
        <strain evidence="8 28">FSL L7-1816</strain>
    </source>
</reference>
<evidence type="ECO:0000313" key="19">
    <source>
        <dbReference type="EMBL" id="MBC2284850.1"/>
    </source>
</evidence>
<dbReference type="SUPFAM" id="SSF88713">
    <property type="entry name" value="Glycoside hydrolase/deacetylase"/>
    <property type="match status" value="1"/>
</dbReference>
<dbReference type="Proteomes" id="UP000541955">
    <property type="component" value="Unassembled WGS sequence"/>
</dbReference>
<comment type="caution">
    <text evidence="7">The sequence shown here is derived from an EMBL/GenBank/DDBJ whole genome shotgun (WGS) entry which is preliminary data.</text>
</comment>
<evidence type="ECO:0000313" key="11">
    <source>
        <dbReference type="EMBL" id="MBC1565743.1"/>
    </source>
</evidence>
<keyword evidence="22" id="KW-1185">Reference proteome</keyword>
<dbReference type="GO" id="GO:0046872">
    <property type="term" value="F:metal ion binding"/>
    <property type="evidence" value="ECO:0007669"/>
    <property type="project" value="UniProtKB-KW"/>
</dbReference>
<dbReference type="Proteomes" id="UP000565628">
    <property type="component" value="Unassembled WGS sequence"/>
</dbReference>
<evidence type="ECO:0000313" key="30">
    <source>
        <dbReference type="Proteomes" id="UP000547643"/>
    </source>
</evidence>
<dbReference type="Gene3D" id="3.20.20.370">
    <property type="entry name" value="Glycoside hydrolase/deacetylase"/>
    <property type="match status" value="1"/>
</dbReference>
<feature type="binding site" evidence="6">
    <location>
        <position position="59"/>
    </location>
    <ligand>
        <name>Mg(2+)</name>
        <dbReference type="ChEBI" id="CHEBI:18420"/>
    </ligand>
</feature>
<evidence type="ECO:0000313" key="27">
    <source>
        <dbReference type="Proteomes" id="UP000543005"/>
    </source>
</evidence>
<evidence type="ECO:0000313" key="33">
    <source>
        <dbReference type="Proteomes" id="UP000565628"/>
    </source>
</evidence>
<keyword evidence="4 6" id="KW-0460">Magnesium</keyword>
<dbReference type="Proteomes" id="UP000541735">
    <property type="component" value="Unassembled WGS sequence"/>
</dbReference>
<evidence type="ECO:0000313" key="14">
    <source>
        <dbReference type="EMBL" id="MBC2115545.1"/>
    </source>
</evidence>
<protein>
    <recommendedName>
        <fullName evidence="6">Carbohydrate deacetylase</fullName>
        <ecNumber evidence="6">3.5.1.-</ecNumber>
    </recommendedName>
</protein>
<dbReference type="CDD" id="cd10803">
    <property type="entry name" value="YdjC_EF3048_like"/>
    <property type="match status" value="1"/>
</dbReference>
<evidence type="ECO:0000313" key="25">
    <source>
        <dbReference type="Proteomes" id="UP000541735"/>
    </source>
</evidence>
<dbReference type="OrthoDB" id="9774177at2"/>
<dbReference type="Proteomes" id="UP000553016">
    <property type="component" value="Unassembled WGS sequence"/>
</dbReference>
<dbReference type="Pfam" id="PF04794">
    <property type="entry name" value="YdjC"/>
    <property type="match status" value="1"/>
</dbReference>
<evidence type="ECO:0000313" key="18">
    <source>
        <dbReference type="EMBL" id="MBC2244855.1"/>
    </source>
</evidence>
<dbReference type="InterPro" id="IPR011330">
    <property type="entry name" value="Glyco_hydro/deAcase_b/a-brl"/>
</dbReference>
<proteinExistence type="inferred from homology"/>
<dbReference type="EMBL" id="JNFA01000031">
    <property type="protein sequence ID" value="KGL37604.1"/>
    <property type="molecule type" value="Genomic_DNA"/>
</dbReference>
<dbReference type="PANTHER" id="PTHR31609:SF1">
    <property type="entry name" value="CARBOHYDRATE DEACETYLASE"/>
    <property type="match status" value="1"/>
</dbReference>
<dbReference type="Proteomes" id="UP000547643">
    <property type="component" value="Unassembled WGS sequence"/>
</dbReference>
<evidence type="ECO:0000313" key="21">
    <source>
        <dbReference type="EMBL" id="MBC2311911.1"/>
    </source>
</evidence>
<accession>A0A099VVQ4</accession>
<evidence type="ECO:0000313" key="28">
    <source>
        <dbReference type="Proteomes" id="UP000543379"/>
    </source>
</evidence>
<dbReference type="EMBL" id="JAARRU010000003">
    <property type="protein sequence ID" value="MBC1565743.1"/>
    <property type="molecule type" value="Genomic_DNA"/>
</dbReference>
<evidence type="ECO:0000313" key="35">
    <source>
        <dbReference type="Proteomes" id="UP000586951"/>
    </source>
</evidence>
<evidence type="ECO:0000313" key="24">
    <source>
        <dbReference type="Proteomes" id="UP000529446"/>
    </source>
</evidence>
<evidence type="ECO:0000313" key="29">
    <source>
        <dbReference type="Proteomes" id="UP000546806"/>
    </source>
</evidence>
<evidence type="ECO:0000313" key="17">
    <source>
        <dbReference type="EMBL" id="MBC2240201.1"/>
    </source>
</evidence>
<evidence type="ECO:0000313" key="16">
    <source>
        <dbReference type="EMBL" id="MBC2176137.1"/>
    </source>
</evidence>
<dbReference type="Proteomes" id="UP000529446">
    <property type="component" value="Unassembled WGS sequence"/>
</dbReference>
<comment type="cofactor">
    <cofactor evidence="1 6">
        <name>Mg(2+)</name>
        <dbReference type="ChEBI" id="CHEBI:18420"/>
    </cofactor>
</comment>
<evidence type="ECO:0000256" key="3">
    <source>
        <dbReference type="ARBA" id="ARBA00022801"/>
    </source>
</evidence>
<dbReference type="Proteomes" id="UP000591929">
    <property type="component" value="Unassembled WGS sequence"/>
</dbReference>
<reference evidence="7 22" key="1">
    <citation type="submission" date="2014-05" db="EMBL/GenBank/DDBJ databases">
        <title>Novel Listeriaceae from food processing environments.</title>
        <authorList>
            <person name="den Bakker H.C."/>
        </authorList>
    </citation>
    <scope>NUCLEOTIDE SEQUENCE [LARGE SCALE GENOMIC DNA]</scope>
    <source>
        <strain evidence="7 22">FSL A5-0281</strain>
    </source>
</reference>
<evidence type="ECO:0000256" key="4">
    <source>
        <dbReference type="ARBA" id="ARBA00022842"/>
    </source>
</evidence>
<keyword evidence="2 6" id="KW-0479">Metal-binding</keyword>
<comment type="subunit">
    <text evidence="6">Homodimer.</text>
</comment>
<evidence type="ECO:0000256" key="6">
    <source>
        <dbReference type="HAMAP-Rule" id="MF_01246"/>
    </source>
</evidence>
<evidence type="ECO:0000313" key="23">
    <source>
        <dbReference type="Proteomes" id="UP000519573"/>
    </source>
</evidence>
<dbReference type="Proteomes" id="UP000543379">
    <property type="component" value="Unassembled WGS sequence"/>
</dbReference>
<name>A0A099VVQ4_9LIST</name>
<feature type="binding site" evidence="6">
    <location>
        <position position="124"/>
    </location>
    <ligand>
        <name>Mg(2+)</name>
        <dbReference type="ChEBI" id="CHEBI:18420"/>
    </ligand>
</feature>
<evidence type="ECO:0000313" key="26">
    <source>
        <dbReference type="Proteomes" id="UP000541955"/>
    </source>
</evidence>
<evidence type="ECO:0000313" key="20">
    <source>
        <dbReference type="EMBL" id="MBC2294197.1"/>
    </source>
</evidence>
<evidence type="ECO:0000313" key="22">
    <source>
        <dbReference type="Proteomes" id="UP000029844"/>
    </source>
</evidence>
<dbReference type="PANTHER" id="PTHR31609">
    <property type="entry name" value="YDJC DEACETYLASE FAMILY MEMBER"/>
    <property type="match status" value="1"/>
</dbReference>
<dbReference type="EMBL" id="JAAROV010000003">
    <property type="protein sequence ID" value="MBC1317617.1"/>
    <property type="molecule type" value="Genomic_DNA"/>
</dbReference>
<evidence type="ECO:0000313" key="13">
    <source>
        <dbReference type="EMBL" id="MBC2002928.1"/>
    </source>
</evidence>
<evidence type="ECO:0000313" key="8">
    <source>
        <dbReference type="EMBL" id="MBC1317617.1"/>
    </source>
</evidence>
<dbReference type="EMBL" id="JAARXI010000001">
    <property type="protein sequence ID" value="MBC2115545.1"/>
    <property type="molecule type" value="Genomic_DNA"/>
</dbReference>
<dbReference type="EMBL" id="JAARYH010000003">
    <property type="protein sequence ID" value="MBC2166296.1"/>
    <property type="molecule type" value="Genomic_DNA"/>
</dbReference>
<dbReference type="Proteomes" id="UP000550367">
    <property type="component" value="Unassembled WGS sequence"/>
</dbReference>
<dbReference type="Proteomes" id="UP000586951">
    <property type="component" value="Unassembled WGS sequence"/>
</dbReference>
<dbReference type="EMBL" id="JAASWV010000021">
    <property type="protein sequence ID" value="MBC2311911.1"/>
    <property type="molecule type" value="Genomic_DNA"/>
</dbReference>
<dbReference type="EMBL" id="JAARRW010000003">
    <property type="protein sequence ID" value="MBC1561988.1"/>
    <property type="molecule type" value="Genomic_DNA"/>
</dbReference>
<dbReference type="InterPro" id="IPR022948">
    <property type="entry name" value="COD_ChbG_bac"/>
</dbReference>
<evidence type="ECO:0000313" key="12">
    <source>
        <dbReference type="EMBL" id="MBC1778606.1"/>
    </source>
</evidence>
<dbReference type="STRING" id="1552123.EP57_16375"/>
<keyword evidence="5 6" id="KW-0119">Carbohydrate metabolism</keyword>
<gene>
    <name evidence="8" type="primary">chbG</name>
    <name evidence="7" type="ORF">EP57_16375</name>
    <name evidence="8" type="ORF">HB811_12615</name>
    <name evidence="9" type="ORF">HB847_10455</name>
    <name evidence="10" type="ORF">HB902_07865</name>
    <name evidence="11" type="ORF">HB907_10010</name>
    <name evidence="12" type="ORF">HCA46_07145</name>
    <name evidence="13" type="ORF">HCA78_04035</name>
    <name evidence="14" type="ORF">HCB06_02830</name>
    <name evidence="18" type="ORF">HCB25_12310</name>
    <name evidence="15" type="ORF">HCB26_06910</name>
    <name evidence="16" type="ORF">HCB27_05900</name>
    <name evidence="17" type="ORF">HCB35_06915</name>
    <name evidence="19" type="ORF">HCB69_10710</name>
    <name evidence="20" type="ORF">HCC36_13220</name>
    <name evidence="21" type="ORF">HCJ81_13535</name>
</gene>
<dbReference type="GO" id="GO:0000272">
    <property type="term" value="P:polysaccharide catabolic process"/>
    <property type="evidence" value="ECO:0007669"/>
    <property type="project" value="InterPro"/>
</dbReference>
<keyword evidence="3 6" id="KW-0378">Hydrolase</keyword>
<evidence type="ECO:0000313" key="31">
    <source>
        <dbReference type="Proteomes" id="UP000550367"/>
    </source>
</evidence>
<sequence length="246" mass="27029">MKVIFNADDFGLSKGVVYGILEAYKHGVVKSTTMLANSPAFDLGVEVAKENPGLDIGAHLTLTFGSPILKDVPTLTAPSGKFLAQDVLRASGDKLDFDEVEREFTAQIEKILGAGLSISHFDTHHLIEPIVLPVIQKLAKKYGVGMRRSVHDADYTGIPTTDRFADEFYAEGINAEVVKQVITKHKDDTKTLEFMCHPAFIDETLLSLSSYSDYRIKELTFLTSDEVVEALQSVGAEVASFKEVMK</sequence>
<dbReference type="Proteomes" id="UP000543005">
    <property type="component" value="Unassembled WGS sequence"/>
</dbReference>
<dbReference type="HAMAP" id="MF_01246">
    <property type="entry name" value="COD"/>
    <property type="match status" value="1"/>
</dbReference>
<evidence type="ECO:0000313" key="32">
    <source>
        <dbReference type="Proteomes" id="UP000553016"/>
    </source>
</evidence>
<dbReference type="eggNOG" id="COG3394">
    <property type="taxonomic scope" value="Bacteria"/>
</dbReference>
<evidence type="ECO:0000313" key="9">
    <source>
        <dbReference type="EMBL" id="MBC1372786.1"/>
    </source>
</evidence>
<dbReference type="EMBL" id="JAARUV010000002">
    <property type="protein sequence ID" value="MBC1778606.1"/>
    <property type="molecule type" value="Genomic_DNA"/>
</dbReference>
<dbReference type="EMBL" id="JAARZT010000027">
    <property type="protein sequence ID" value="MBC2294197.1"/>
    <property type="molecule type" value="Genomic_DNA"/>
</dbReference>
<evidence type="ECO:0000313" key="15">
    <source>
        <dbReference type="EMBL" id="MBC2166296.1"/>
    </source>
</evidence>
<dbReference type="GO" id="GO:0016811">
    <property type="term" value="F:hydrolase activity, acting on carbon-nitrogen (but not peptide) bonds, in linear amides"/>
    <property type="evidence" value="ECO:0007669"/>
    <property type="project" value="UniProtKB-UniRule"/>
</dbReference>
<dbReference type="RefSeq" id="WP_036088365.1">
    <property type="nucleotide sequence ID" value="NZ_CBCSHQ010000009.1"/>
</dbReference>
<dbReference type="EMBL" id="JAARZA010000002">
    <property type="protein sequence ID" value="MBC2240201.1"/>
    <property type="molecule type" value="Genomic_DNA"/>
</dbReference>
<evidence type="ECO:0000256" key="1">
    <source>
        <dbReference type="ARBA" id="ARBA00001946"/>
    </source>
</evidence>
<dbReference type="GO" id="GO:0019213">
    <property type="term" value="F:deacetylase activity"/>
    <property type="evidence" value="ECO:0007669"/>
    <property type="project" value="TreeGrafter"/>
</dbReference>
<evidence type="ECO:0000313" key="7">
    <source>
        <dbReference type="EMBL" id="KGL37604.1"/>
    </source>
</evidence>
<comment type="similarity">
    <text evidence="6">Belongs to the YdjC deacetylase family.</text>
</comment>
<dbReference type="EMBL" id="JAARYD010000002">
    <property type="protein sequence ID" value="MBC2176137.1"/>
    <property type="molecule type" value="Genomic_DNA"/>
</dbReference>
<dbReference type="EMBL" id="JAARPL010000007">
    <property type="protein sequence ID" value="MBC1372786.1"/>
    <property type="molecule type" value="Genomic_DNA"/>
</dbReference>
<evidence type="ECO:0000313" key="36">
    <source>
        <dbReference type="Proteomes" id="UP000591929"/>
    </source>
</evidence>
<dbReference type="EC" id="3.5.1.-" evidence="6"/>
<dbReference type="GeneID" id="58718907"/>
<comment type="function">
    <text evidence="6">Probably catalyzes the deacetylation of acetylated carbohydrates an important step in the degradation of oligosaccharides.</text>
</comment>
<dbReference type="EMBL" id="JAARWW010000002">
    <property type="protein sequence ID" value="MBC2002928.1"/>
    <property type="molecule type" value="Genomic_DNA"/>
</dbReference>
<evidence type="ECO:0000313" key="10">
    <source>
        <dbReference type="EMBL" id="MBC1561988.1"/>
    </source>
</evidence>
<dbReference type="AlphaFoldDB" id="A0A099VVQ4"/>
<dbReference type="NCBIfam" id="NF002559">
    <property type="entry name" value="PRK02134.1"/>
    <property type="match status" value="1"/>
</dbReference>
<organism evidence="7 22">
    <name type="scientific">Listeria booriae</name>
    <dbReference type="NCBI Taxonomy" id="1552123"/>
    <lineage>
        <taxon>Bacteria</taxon>
        <taxon>Bacillati</taxon>
        <taxon>Bacillota</taxon>
        <taxon>Bacilli</taxon>
        <taxon>Bacillales</taxon>
        <taxon>Listeriaceae</taxon>
        <taxon>Listeria</taxon>
    </lineage>
</organism>
<evidence type="ECO:0000313" key="34">
    <source>
        <dbReference type="Proteomes" id="UP000585696"/>
    </source>
</evidence>
<evidence type="ECO:0000256" key="5">
    <source>
        <dbReference type="ARBA" id="ARBA00023277"/>
    </source>
</evidence>
<evidence type="ECO:0000256" key="2">
    <source>
        <dbReference type="ARBA" id="ARBA00022723"/>
    </source>
</evidence>
<dbReference type="InterPro" id="IPR006879">
    <property type="entry name" value="YdjC-like"/>
</dbReference>
<dbReference type="EMBL" id="JAARZS010000027">
    <property type="protein sequence ID" value="MBC2284850.1"/>
    <property type="molecule type" value="Genomic_DNA"/>
</dbReference>